<keyword evidence="5" id="KW-1185">Reference proteome</keyword>
<dbReference type="GO" id="GO:0006897">
    <property type="term" value="P:endocytosis"/>
    <property type="evidence" value="ECO:0007669"/>
    <property type="project" value="TreeGrafter"/>
</dbReference>
<dbReference type="Pfam" id="PF00350">
    <property type="entry name" value="Dynamin_N"/>
    <property type="match status" value="1"/>
</dbReference>
<reference evidence="4" key="1">
    <citation type="journal article" date="2020" name="Stud. Mycol.">
        <title>101 Dothideomycetes genomes: a test case for predicting lifestyles and emergence of pathogens.</title>
        <authorList>
            <person name="Haridas S."/>
            <person name="Albert R."/>
            <person name="Binder M."/>
            <person name="Bloem J."/>
            <person name="Labutti K."/>
            <person name="Salamov A."/>
            <person name="Andreopoulos B."/>
            <person name="Baker S."/>
            <person name="Barry K."/>
            <person name="Bills G."/>
            <person name="Bluhm B."/>
            <person name="Cannon C."/>
            <person name="Castanera R."/>
            <person name="Culley D."/>
            <person name="Daum C."/>
            <person name="Ezra D."/>
            <person name="Gonzalez J."/>
            <person name="Henrissat B."/>
            <person name="Kuo A."/>
            <person name="Liang C."/>
            <person name="Lipzen A."/>
            <person name="Lutzoni F."/>
            <person name="Magnuson J."/>
            <person name="Mondo S."/>
            <person name="Nolan M."/>
            <person name="Ohm R."/>
            <person name="Pangilinan J."/>
            <person name="Park H.-J."/>
            <person name="Ramirez L."/>
            <person name="Alfaro M."/>
            <person name="Sun H."/>
            <person name="Tritt A."/>
            <person name="Yoshinaga Y."/>
            <person name="Zwiers L.-H."/>
            <person name="Turgeon B."/>
            <person name="Goodwin S."/>
            <person name="Spatafora J."/>
            <person name="Crous P."/>
            <person name="Grigoriev I."/>
        </authorList>
    </citation>
    <scope>NUCLEOTIDE SEQUENCE</scope>
    <source>
        <strain evidence="4">CBS 110217</strain>
    </source>
</reference>
<dbReference type="InterPro" id="IPR000375">
    <property type="entry name" value="Dynamin_stalk"/>
</dbReference>
<keyword evidence="1" id="KW-0547">Nucleotide-binding</keyword>
<dbReference type="InterPro" id="IPR022812">
    <property type="entry name" value="Dynamin"/>
</dbReference>
<dbReference type="Pfam" id="PF01031">
    <property type="entry name" value="Dynamin_M"/>
    <property type="match status" value="1"/>
</dbReference>
<evidence type="ECO:0000313" key="4">
    <source>
        <dbReference type="EMBL" id="KAF2032549.1"/>
    </source>
</evidence>
<gene>
    <name evidence="4" type="ORF">EK21DRAFT_98932</name>
</gene>
<dbReference type="GO" id="GO:0008017">
    <property type="term" value="F:microtubule binding"/>
    <property type="evidence" value="ECO:0007669"/>
    <property type="project" value="TreeGrafter"/>
</dbReference>
<dbReference type="GO" id="GO:0003924">
    <property type="term" value="F:GTPase activity"/>
    <property type="evidence" value="ECO:0007669"/>
    <property type="project" value="InterPro"/>
</dbReference>
<accession>A0A9P4LR86</accession>
<dbReference type="InterPro" id="IPR045063">
    <property type="entry name" value="Dynamin_N"/>
</dbReference>
<dbReference type="InterPro" id="IPR027417">
    <property type="entry name" value="P-loop_NTPase"/>
</dbReference>
<feature type="domain" description="GED" evidence="3">
    <location>
        <begin position="478"/>
        <end position="568"/>
    </location>
</feature>
<organism evidence="4 5">
    <name type="scientific">Setomelanomma holmii</name>
    <dbReference type="NCBI Taxonomy" id="210430"/>
    <lineage>
        <taxon>Eukaryota</taxon>
        <taxon>Fungi</taxon>
        <taxon>Dikarya</taxon>
        <taxon>Ascomycota</taxon>
        <taxon>Pezizomycotina</taxon>
        <taxon>Dothideomycetes</taxon>
        <taxon>Pleosporomycetidae</taxon>
        <taxon>Pleosporales</taxon>
        <taxon>Pleosporineae</taxon>
        <taxon>Phaeosphaeriaceae</taxon>
        <taxon>Setomelanomma</taxon>
    </lineage>
</organism>
<dbReference type="EMBL" id="ML978172">
    <property type="protein sequence ID" value="KAF2032549.1"/>
    <property type="molecule type" value="Genomic_DNA"/>
</dbReference>
<keyword evidence="2" id="KW-0342">GTP-binding</keyword>
<dbReference type="SUPFAM" id="SSF52540">
    <property type="entry name" value="P-loop containing nucleoside triphosphate hydrolases"/>
    <property type="match status" value="1"/>
</dbReference>
<dbReference type="GO" id="GO:0000266">
    <property type="term" value="P:mitochondrial fission"/>
    <property type="evidence" value="ECO:0007669"/>
    <property type="project" value="TreeGrafter"/>
</dbReference>
<dbReference type="GO" id="GO:0016020">
    <property type="term" value="C:membrane"/>
    <property type="evidence" value="ECO:0007669"/>
    <property type="project" value="TreeGrafter"/>
</dbReference>
<dbReference type="GO" id="GO:0005525">
    <property type="term" value="F:GTP binding"/>
    <property type="evidence" value="ECO:0007669"/>
    <property type="project" value="InterPro"/>
</dbReference>
<dbReference type="AlphaFoldDB" id="A0A9P4LR86"/>
<protein>
    <submittedName>
        <fullName evidence="4">Dynamin</fullName>
    </submittedName>
</protein>
<dbReference type="PANTHER" id="PTHR11566:SF21">
    <property type="entry name" value="DYNAMIN RELATED PROTEIN 1, ISOFORM A"/>
    <property type="match status" value="1"/>
</dbReference>
<dbReference type="PANTHER" id="PTHR11566">
    <property type="entry name" value="DYNAMIN"/>
    <property type="match status" value="1"/>
</dbReference>
<name>A0A9P4LR86_9PLEO</name>
<dbReference type="Gene3D" id="3.40.50.300">
    <property type="entry name" value="P-loop containing nucleotide triphosphate hydrolases"/>
    <property type="match status" value="1"/>
</dbReference>
<dbReference type="InterPro" id="IPR001401">
    <property type="entry name" value="Dynamin_GTPase"/>
</dbReference>
<dbReference type="SMART" id="SM00053">
    <property type="entry name" value="DYNc"/>
    <property type="match status" value="1"/>
</dbReference>
<evidence type="ECO:0000313" key="5">
    <source>
        <dbReference type="Proteomes" id="UP000799777"/>
    </source>
</evidence>
<dbReference type="InterPro" id="IPR020850">
    <property type="entry name" value="GED_dom"/>
</dbReference>
<proteinExistence type="predicted"/>
<dbReference type="GO" id="GO:0016559">
    <property type="term" value="P:peroxisome fission"/>
    <property type="evidence" value="ECO:0007669"/>
    <property type="project" value="TreeGrafter"/>
</dbReference>
<dbReference type="PROSITE" id="PS51388">
    <property type="entry name" value="GED"/>
    <property type="match status" value="1"/>
</dbReference>
<evidence type="ECO:0000259" key="3">
    <source>
        <dbReference type="PROSITE" id="PS51388"/>
    </source>
</evidence>
<comment type="caution">
    <text evidence="4">The sequence shown here is derived from an EMBL/GenBank/DDBJ whole genome shotgun (WGS) entry which is preliminary data.</text>
</comment>
<dbReference type="GO" id="GO:0005739">
    <property type="term" value="C:mitochondrion"/>
    <property type="evidence" value="ECO:0007669"/>
    <property type="project" value="TreeGrafter"/>
</dbReference>
<sequence>MKKPSGLRLEGIDGLSDEKRVRVLGVIDKVRELGISENVSLPQLAVIGDQSSGKSLLLEGMTGLSFPIASDLCTRFVTQIVLRRTSPGEQGAAECMGIPGPSTKDLENLERRFSDDILKIELSGPQHHHLSVVDVPGMFHNSTKYQTDEDRAIIRSLIDRAVMDARNKLANQEVSADSVEKLTHGWFAVKNRSTQEIKDGVRIEGRHMSLLYSHIRGEFPDVLKEIQKLALDTQRELEVLGPSRQTSSEQRRFLTRIANTYQQGAANALSRKYDPELDVDSPLKLRMNVHELGDKFAEAMARKGHAKIFRTVKGVLDPEYSRPGGNNDNTYRHSRGAELPGTVHPVVLESMFCHQSSPWRDIASIYIQRFLATVHEFNCKILAGTISDNDMREQLQAKLSQAEAEFRGSAIAQLSTVLNDERGGILQTVNHYFADTLSSVRQDRILARLRAMGIQDGATFNMNAVLKGVHLSNEDQAVNDIHDILKAYYKVTMKRFTDNIVLQVTERYILGPGGHVKTLSSDLIGELQDNELRELAGENFATSTARTELALRCEHLQKALDLAEEVIF</sequence>
<dbReference type="Proteomes" id="UP000799777">
    <property type="component" value="Unassembled WGS sequence"/>
</dbReference>
<evidence type="ECO:0000256" key="2">
    <source>
        <dbReference type="ARBA" id="ARBA00023134"/>
    </source>
</evidence>
<dbReference type="OrthoDB" id="415706at2759"/>
<dbReference type="GO" id="GO:0005874">
    <property type="term" value="C:microtubule"/>
    <property type="evidence" value="ECO:0007669"/>
    <property type="project" value="TreeGrafter"/>
</dbReference>
<dbReference type="GO" id="GO:0048312">
    <property type="term" value="P:intracellular distribution of mitochondria"/>
    <property type="evidence" value="ECO:0007669"/>
    <property type="project" value="TreeGrafter"/>
</dbReference>
<evidence type="ECO:0000256" key="1">
    <source>
        <dbReference type="ARBA" id="ARBA00022741"/>
    </source>
</evidence>